<evidence type="ECO:0000313" key="1">
    <source>
        <dbReference type="EMBL" id="TYB78333.1"/>
    </source>
</evidence>
<evidence type="ECO:0000313" key="2">
    <source>
        <dbReference type="Proteomes" id="UP000323720"/>
    </source>
</evidence>
<proteinExistence type="predicted"/>
<gene>
    <name evidence="1" type="ORF">ES674_00705</name>
</gene>
<keyword evidence="2" id="KW-1185">Reference proteome</keyword>
<sequence>MKTINVTGQNAMDLDVRAKALNILNKLPTQELDRLGMLADNEGARKKFSSNWTMIKLMTGVK</sequence>
<comment type="caution">
    <text evidence="1">The sequence shown here is derived from an EMBL/GenBank/DDBJ whole genome shotgun (WGS) entry which is preliminary data.</text>
</comment>
<dbReference type="RefSeq" id="WP_148402071.1">
    <property type="nucleotide sequence ID" value="NZ_VSKK01000001.1"/>
</dbReference>
<organism evidence="1 2">
    <name type="scientific">Bizionia myxarmorum</name>
    <dbReference type="NCBI Taxonomy" id="291186"/>
    <lineage>
        <taxon>Bacteria</taxon>
        <taxon>Pseudomonadati</taxon>
        <taxon>Bacteroidota</taxon>
        <taxon>Flavobacteriia</taxon>
        <taxon>Flavobacteriales</taxon>
        <taxon>Flavobacteriaceae</taxon>
        <taxon>Bizionia</taxon>
    </lineage>
</organism>
<dbReference type="EMBL" id="VSKK01000001">
    <property type="protein sequence ID" value="TYB78333.1"/>
    <property type="molecule type" value="Genomic_DNA"/>
</dbReference>
<protein>
    <submittedName>
        <fullName evidence="1">Uncharacterized protein</fullName>
    </submittedName>
</protein>
<reference evidence="1 2" key="1">
    <citation type="submission" date="2019-08" db="EMBL/GenBank/DDBJ databases">
        <title>Genomes of Antarctic Bizionia species.</title>
        <authorList>
            <person name="Bowman J.P."/>
        </authorList>
    </citation>
    <scope>NUCLEOTIDE SEQUENCE [LARGE SCALE GENOMIC DNA]</scope>
    <source>
        <strain evidence="1 2">ADA-4</strain>
    </source>
</reference>
<name>A0A5D0RAF5_9FLAO</name>
<dbReference type="AlphaFoldDB" id="A0A5D0RAF5"/>
<accession>A0A5D0RAF5</accession>
<dbReference type="Proteomes" id="UP000323720">
    <property type="component" value="Unassembled WGS sequence"/>
</dbReference>